<dbReference type="Proteomes" id="UP000028090">
    <property type="component" value="Unassembled WGS sequence"/>
</dbReference>
<feature type="transmembrane region" description="Helical" evidence="1">
    <location>
        <begin position="60"/>
        <end position="80"/>
    </location>
</feature>
<accession>A0A081Q6V6</accession>
<organism evidence="2 3">
    <name type="scientific">Streptococcus mitis</name>
    <dbReference type="NCBI Taxonomy" id="28037"/>
    <lineage>
        <taxon>Bacteria</taxon>
        <taxon>Bacillati</taxon>
        <taxon>Bacillota</taxon>
        <taxon>Bacilli</taxon>
        <taxon>Lactobacillales</taxon>
        <taxon>Streptococcaceae</taxon>
        <taxon>Streptococcus</taxon>
        <taxon>Streptococcus mitis group</taxon>
    </lineage>
</organism>
<dbReference type="EMBL" id="JPFU01000002">
    <property type="protein sequence ID" value="KEQ38679.1"/>
    <property type="molecule type" value="Genomic_DNA"/>
</dbReference>
<keyword evidence="1" id="KW-0812">Transmembrane</keyword>
<gene>
    <name evidence="2" type="ORF">SK629_0084</name>
</gene>
<dbReference type="RefSeq" id="WP_042900103.1">
    <property type="nucleotide sequence ID" value="NZ_JPFU01000002.1"/>
</dbReference>
<reference evidence="2 3" key="1">
    <citation type="submission" date="2014-05" db="EMBL/GenBank/DDBJ databases">
        <authorList>
            <person name="Daugherty S.C."/>
            <person name="Tallon L.J."/>
            <person name="Sadzewicz L."/>
            <person name="Kilian M."/>
            <person name="Tettelin H."/>
        </authorList>
    </citation>
    <scope>NUCLEOTIDE SEQUENCE [LARGE SCALE GENOMIC DNA]</scope>
    <source>
        <strain evidence="2 3">SK629</strain>
    </source>
</reference>
<dbReference type="PATRIC" id="fig|28037.95.peg.75"/>
<protein>
    <submittedName>
        <fullName evidence="2">Uncharacterized protein</fullName>
    </submittedName>
</protein>
<feature type="transmembrane region" description="Helical" evidence="1">
    <location>
        <begin position="125"/>
        <end position="148"/>
    </location>
</feature>
<feature type="transmembrane region" description="Helical" evidence="1">
    <location>
        <begin position="154"/>
        <end position="173"/>
    </location>
</feature>
<evidence type="ECO:0000313" key="2">
    <source>
        <dbReference type="EMBL" id="KEQ38679.1"/>
    </source>
</evidence>
<feature type="transmembrane region" description="Helical" evidence="1">
    <location>
        <begin position="30"/>
        <end position="48"/>
    </location>
</feature>
<proteinExistence type="predicted"/>
<sequence>MSELEKFNRVEINKFKIVSRVWKKQIFPKWLICSWVLISISIFILRLLSQNFSFIQIQWISFSSFIFPGVTGLSFAVTMLNATRNLFSTEDLVAMFNYCYSKDKDTLQKGDLFYRTITPYITASFLWLVISIFALISSLIDISFPFIVKEILNLFFYSLVIAGLLNLWFLVTVHLDDISIKVNDELDKLEE</sequence>
<dbReference type="AlphaFoldDB" id="A0A081Q6V6"/>
<name>A0A081Q6V6_STRMT</name>
<evidence type="ECO:0000313" key="3">
    <source>
        <dbReference type="Proteomes" id="UP000028090"/>
    </source>
</evidence>
<evidence type="ECO:0000256" key="1">
    <source>
        <dbReference type="SAM" id="Phobius"/>
    </source>
</evidence>
<keyword evidence="1" id="KW-1133">Transmembrane helix</keyword>
<keyword evidence="1" id="KW-0472">Membrane</keyword>
<comment type="caution">
    <text evidence="2">The sequence shown here is derived from an EMBL/GenBank/DDBJ whole genome shotgun (WGS) entry which is preliminary data.</text>
</comment>